<dbReference type="GO" id="GO:0004672">
    <property type="term" value="F:protein kinase activity"/>
    <property type="evidence" value="ECO:0007669"/>
    <property type="project" value="InterPro"/>
</dbReference>
<reference evidence="4" key="2">
    <citation type="submission" date="2015-01" db="EMBL/GenBank/DDBJ databases">
        <title>Evolutionary Origins and Diversification of the Mycorrhizal Mutualists.</title>
        <authorList>
            <consortium name="DOE Joint Genome Institute"/>
            <consortium name="Mycorrhizal Genomics Consortium"/>
            <person name="Kohler A."/>
            <person name="Kuo A."/>
            <person name="Nagy L.G."/>
            <person name="Floudas D."/>
            <person name="Copeland A."/>
            <person name="Barry K.W."/>
            <person name="Cichocki N."/>
            <person name="Veneault-Fourrey C."/>
            <person name="LaButti K."/>
            <person name="Lindquist E.A."/>
            <person name="Lipzen A."/>
            <person name="Lundell T."/>
            <person name="Morin E."/>
            <person name="Murat C."/>
            <person name="Riley R."/>
            <person name="Ohm R."/>
            <person name="Sun H."/>
            <person name="Tunlid A."/>
            <person name="Henrissat B."/>
            <person name="Grigoriev I.V."/>
            <person name="Hibbett D.S."/>
            <person name="Martin F."/>
        </authorList>
    </citation>
    <scope>NUCLEOTIDE SEQUENCE [LARGE SCALE GENOMIC DNA]</scope>
    <source>
        <strain evidence="4">MUT 4182</strain>
    </source>
</reference>
<evidence type="ECO:0000313" key="4">
    <source>
        <dbReference type="Proteomes" id="UP000054248"/>
    </source>
</evidence>
<keyword evidence="4" id="KW-1185">Reference proteome</keyword>
<dbReference type="Pfam" id="PF07714">
    <property type="entry name" value="PK_Tyr_Ser-Thr"/>
    <property type="match status" value="1"/>
</dbReference>
<name>A0A0C3Q4G6_9AGAM</name>
<dbReference type="OrthoDB" id="4121059at2759"/>
<sequence>MAGLSHENIVRFVAFVEDLEHGEAWIIMPWEPNGNINEFLRARKCEIPERISLIKDTFEGIQYLHTRQPPICHGALKSFNILVSSSYRAIITGFGSARVLGLPKPGFSDRWAAPETLNGDCRGLPSDIWSAGWVCWEIMTEKLPFYELKSEAAVLLRVIQGQVPSPSEYEPLSEIVRLCSLMTDCWAFDPRERPIISRCCNEVKWVPSIPPLGGAPSDSKVAGNRLLLQMGRTHYLHARYVPAASLFQQVLDSANSDKGQKEMSEALYWLGTVSAAQCKYPTAEEYYTQAQSSYALIKDDLGRANTLRGLGYIYHLQSKVSEAEQVFTRAQEIYDGVGDDQGRASALCGLGHIYRLRFNYNRAKVVFSQSHEIYARIGDGQGRANTLQGLGTVYHLESRLTEAEEALSGAKKIYARIGDDVGLAEVLVGLGVLDCDRGRYAETESTFTQALEIHSRIGNQRGQADALCGLGNMYLCQSRYMEATSTFKEAKAIYASIGHPSGEADSLHGLGRAYRGRSNYSQARSSYTGAQKLYTRIENDGGRANVLYGLGELNRIESKYDEATSSYTEAQTIYARIGQDERRASTLCILGELHRNKSMYDEATSSYTEAQKIYARIGQDERRADTLCILGEIYRSESKHDEATSSYTEAQKIYTRIGHKVEAAAASEDHGYTWVLQPTDSNAQGTSDETHQIESPENLGQSSDSEIEALRVPSTLAPTNKLTQAGLPEASLSSCSPQLPTTLNSTGNSLSLPSHRIKDDPASSQIASAEDSSPKSNRQEQTLFEEVTAIARTSANEELVDLLQALGKTAPKAVRNKHKIYSVLRIARDICNHIIELGNPPERQIDTNLKTLLRQMEDYCLLRDALERVCRDFTFRDNNLRGRLIFILVARSIRLG</sequence>
<dbReference type="PROSITE" id="PS50011">
    <property type="entry name" value="PROTEIN_KINASE_DOM"/>
    <property type="match status" value="1"/>
</dbReference>
<feature type="region of interest" description="Disordered" evidence="1">
    <location>
        <begin position="676"/>
        <end position="704"/>
    </location>
</feature>
<dbReference type="STRING" id="1051891.A0A0C3Q4G6"/>
<dbReference type="Pfam" id="PF14938">
    <property type="entry name" value="SNAP"/>
    <property type="match status" value="1"/>
</dbReference>
<accession>A0A0C3Q4G6</accession>
<dbReference type="EMBL" id="KN823348">
    <property type="protein sequence ID" value="KIO17734.1"/>
    <property type="molecule type" value="Genomic_DNA"/>
</dbReference>
<dbReference type="SUPFAM" id="SSF56112">
    <property type="entry name" value="Protein kinase-like (PK-like)"/>
    <property type="match status" value="1"/>
</dbReference>
<feature type="region of interest" description="Disordered" evidence="1">
    <location>
        <begin position="727"/>
        <end position="780"/>
    </location>
</feature>
<dbReference type="InterPro" id="IPR000719">
    <property type="entry name" value="Prot_kinase_dom"/>
</dbReference>
<dbReference type="SMART" id="SM00028">
    <property type="entry name" value="TPR"/>
    <property type="match status" value="11"/>
</dbReference>
<dbReference type="InterPro" id="IPR011990">
    <property type="entry name" value="TPR-like_helical_dom_sf"/>
</dbReference>
<dbReference type="GO" id="GO:0005524">
    <property type="term" value="F:ATP binding"/>
    <property type="evidence" value="ECO:0007669"/>
    <property type="project" value="InterPro"/>
</dbReference>
<feature type="compositionally biased region" description="Polar residues" evidence="1">
    <location>
        <begin position="695"/>
        <end position="704"/>
    </location>
</feature>
<feature type="compositionally biased region" description="Polar residues" evidence="1">
    <location>
        <begin position="731"/>
        <end position="752"/>
    </location>
</feature>
<evidence type="ECO:0000313" key="3">
    <source>
        <dbReference type="EMBL" id="KIO17734.1"/>
    </source>
</evidence>
<proteinExistence type="predicted"/>
<dbReference type="AlphaFoldDB" id="A0A0C3Q4G6"/>
<dbReference type="Proteomes" id="UP000054248">
    <property type="component" value="Unassembled WGS sequence"/>
</dbReference>
<dbReference type="InterPro" id="IPR019734">
    <property type="entry name" value="TPR_rpt"/>
</dbReference>
<protein>
    <recommendedName>
        <fullName evidence="2">Protein kinase domain-containing protein</fullName>
    </recommendedName>
</protein>
<dbReference type="InterPro" id="IPR001245">
    <property type="entry name" value="Ser-Thr/Tyr_kinase_cat_dom"/>
</dbReference>
<feature type="compositionally biased region" description="Polar residues" evidence="1">
    <location>
        <begin position="762"/>
        <end position="780"/>
    </location>
</feature>
<dbReference type="SUPFAM" id="SSF48452">
    <property type="entry name" value="TPR-like"/>
    <property type="match status" value="3"/>
</dbReference>
<reference evidence="3 4" key="1">
    <citation type="submission" date="2014-04" db="EMBL/GenBank/DDBJ databases">
        <authorList>
            <consortium name="DOE Joint Genome Institute"/>
            <person name="Kuo A."/>
            <person name="Girlanda M."/>
            <person name="Perotto S."/>
            <person name="Kohler A."/>
            <person name="Nagy L.G."/>
            <person name="Floudas D."/>
            <person name="Copeland A."/>
            <person name="Barry K.W."/>
            <person name="Cichocki N."/>
            <person name="Veneault-Fourrey C."/>
            <person name="LaButti K."/>
            <person name="Lindquist E.A."/>
            <person name="Lipzen A."/>
            <person name="Lundell T."/>
            <person name="Morin E."/>
            <person name="Murat C."/>
            <person name="Sun H."/>
            <person name="Tunlid A."/>
            <person name="Henrissat B."/>
            <person name="Grigoriev I.V."/>
            <person name="Hibbett D.S."/>
            <person name="Martin F."/>
            <person name="Nordberg H.P."/>
            <person name="Cantor M.N."/>
            <person name="Hua S.X."/>
        </authorList>
    </citation>
    <scope>NUCLEOTIDE SEQUENCE [LARGE SCALE GENOMIC DNA]</scope>
    <source>
        <strain evidence="3 4">MUT 4182</strain>
    </source>
</reference>
<evidence type="ECO:0000256" key="1">
    <source>
        <dbReference type="SAM" id="MobiDB-lite"/>
    </source>
</evidence>
<feature type="compositionally biased region" description="Polar residues" evidence="1">
    <location>
        <begin position="676"/>
        <end position="687"/>
    </location>
</feature>
<dbReference type="Gene3D" id="1.25.40.10">
    <property type="entry name" value="Tetratricopeptide repeat domain"/>
    <property type="match status" value="3"/>
</dbReference>
<dbReference type="Pfam" id="PF13424">
    <property type="entry name" value="TPR_12"/>
    <property type="match status" value="3"/>
</dbReference>
<dbReference type="Gene3D" id="1.10.510.10">
    <property type="entry name" value="Transferase(Phosphotransferase) domain 1"/>
    <property type="match status" value="1"/>
</dbReference>
<dbReference type="HOGENOM" id="CLU_000288_7_37_1"/>
<dbReference type="PANTHER" id="PTHR10098:SF106">
    <property type="entry name" value="TETRATRICOPEPTIDE REPEAT PROTEIN 28-LIKE PROTEIN"/>
    <property type="match status" value="1"/>
</dbReference>
<organism evidence="3 4">
    <name type="scientific">Tulasnella calospora MUT 4182</name>
    <dbReference type="NCBI Taxonomy" id="1051891"/>
    <lineage>
        <taxon>Eukaryota</taxon>
        <taxon>Fungi</taxon>
        <taxon>Dikarya</taxon>
        <taxon>Basidiomycota</taxon>
        <taxon>Agaricomycotina</taxon>
        <taxon>Agaricomycetes</taxon>
        <taxon>Cantharellales</taxon>
        <taxon>Tulasnellaceae</taxon>
        <taxon>Tulasnella</taxon>
    </lineage>
</organism>
<feature type="domain" description="Protein kinase" evidence="2">
    <location>
        <begin position="1"/>
        <end position="206"/>
    </location>
</feature>
<evidence type="ECO:0000259" key="2">
    <source>
        <dbReference type="PROSITE" id="PS50011"/>
    </source>
</evidence>
<dbReference type="InterPro" id="IPR011009">
    <property type="entry name" value="Kinase-like_dom_sf"/>
</dbReference>
<gene>
    <name evidence="3" type="ORF">M407DRAFT_32595</name>
</gene>
<dbReference type="PANTHER" id="PTHR10098">
    <property type="entry name" value="RAPSYN-RELATED"/>
    <property type="match status" value="1"/>
</dbReference>